<dbReference type="HOGENOM" id="CLU_860223_0_0_12"/>
<gene>
    <name evidence="2" type="ORF">L21SP2_2770</name>
</gene>
<dbReference type="Pfam" id="PF22564">
    <property type="entry name" value="HAAS"/>
    <property type="match status" value="1"/>
</dbReference>
<feature type="transmembrane region" description="Helical" evidence="1">
    <location>
        <begin position="126"/>
        <end position="147"/>
    </location>
</feature>
<accession>V5WKF2</accession>
<dbReference type="EMBL" id="CP006939">
    <property type="protein sequence ID" value="AHC16120.1"/>
    <property type="molecule type" value="Genomic_DNA"/>
</dbReference>
<evidence type="ECO:0000256" key="1">
    <source>
        <dbReference type="SAM" id="Phobius"/>
    </source>
</evidence>
<feature type="transmembrane region" description="Helical" evidence="1">
    <location>
        <begin position="227"/>
        <end position="252"/>
    </location>
</feature>
<name>V5WKF2_9SPIO</name>
<dbReference type="Proteomes" id="UP000018680">
    <property type="component" value="Chromosome"/>
</dbReference>
<evidence type="ECO:0000313" key="3">
    <source>
        <dbReference type="Proteomes" id="UP000018680"/>
    </source>
</evidence>
<feature type="transmembrane region" description="Helical" evidence="1">
    <location>
        <begin position="291"/>
        <end position="311"/>
    </location>
</feature>
<keyword evidence="1" id="KW-0472">Membrane</keyword>
<sequence>MKENVLRQVDKYFALLRSALPLGNREDIVRELKSNFLDEAEQRFGGNPEENEIRSALAELGPPRKLAAEYAGEPRLMAPPLVSLFRTIMVIILGALTLSFMIVLIIELLQNAYSSAELVRRFFLTLLQIFQAWISGVGVLLLVFIGISTAMKNPSSVLDEDTWDISRIDQVQLGDEIESRVGAYIALGISLAFILVLAVYPGIISFLEELYLLSTLPLDHRVNLEIFPWYVAVFAALWVFQLIHTLYGIRLGRKTLKLRWMESGYFALEAVVMLIMVNHSALWIGGGWRGARIFFLLAFAINVIELLYSLYRLRPNRLSQDQA</sequence>
<evidence type="ECO:0000313" key="2">
    <source>
        <dbReference type="EMBL" id="AHC16120.1"/>
    </source>
</evidence>
<protein>
    <submittedName>
        <fullName evidence="2">Membrane protein, putative</fullName>
    </submittedName>
</protein>
<keyword evidence="1" id="KW-1133">Transmembrane helix</keyword>
<proteinExistence type="predicted"/>
<dbReference type="KEGG" id="slr:L21SP2_2770"/>
<organism evidence="2 3">
    <name type="scientific">Salinispira pacifica</name>
    <dbReference type="NCBI Taxonomy" id="1307761"/>
    <lineage>
        <taxon>Bacteria</taxon>
        <taxon>Pseudomonadati</taxon>
        <taxon>Spirochaetota</taxon>
        <taxon>Spirochaetia</taxon>
        <taxon>Spirochaetales</taxon>
        <taxon>Spirochaetaceae</taxon>
        <taxon>Salinispira</taxon>
    </lineage>
</organism>
<keyword evidence="1" id="KW-0812">Transmembrane</keyword>
<dbReference type="AlphaFoldDB" id="V5WKF2"/>
<reference evidence="2 3" key="1">
    <citation type="journal article" date="2015" name="Stand. Genomic Sci.">
        <title>Complete genome sequence and description of Salinispira pacifica gen. nov., sp. nov., a novel spirochaete isolated form a hypersaline microbial mat.</title>
        <authorList>
            <person name="Ben Hania W."/>
            <person name="Joseph M."/>
            <person name="Schumann P."/>
            <person name="Bunk B."/>
            <person name="Fiebig A."/>
            <person name="Sproer C."/>
            <person name="Klenk H.P."/>
            <person name="Fardeau M.L."/>
            <person name="Spring S."/>
        </authorList>
    </citation>
    <scope>NUCLEOTIDE SEQUENCE [LARGE SCALE GENOMIC DNA]</scope>
    <source>
        <strain evidence="2 3">L21-RPul-D2</strain>
    </source>
</reference>
<dbReference type="STRING" id="1307761.L21SP2_2770"/>
<feature type="transmembrane region" description="Helical" evidence="1">
    <location>
        <begin position="264"/>
        <end position="285"/>
    </location>
</feature>
<dbReference type="RefSeq" id="WP_024269018.1">
    <property type="nucleotide sequence ID" value="NC_023035.1"/>
</dbReference>
<feature type="transmembrane region" description="Helical" evidence="1">
    <location>
        <begin position="181"/>
        <end position="207"/>
    </location>
</feature>
<feature type="transmembrane region" description="Helical" evidence="1">
    <location>
        <begin position="84"/>
        <end position="106"/>
    </location>
</feature>
<keyword evidence="3" id="KW-1185">Reference proteome</keyword>
<dbReference type="OrthoDB" id="116789at2"/>